<name>A0ABM7LP86_9ACTN</name>
<evidence type="ECO:0000313" key="2">
    <source>
        <dbReference type="EMBL" id="BCJ41014.1"/>
    </source>
</evidence>
<dbReference type="InterPro" id="IPR029068">
    <property type="entry name" value="Glyas_Bleomycin-R_OHBP_Dase"/>
</dbReference>
<gene>
    <name evidence="2" type="ORF">Aiant_16710</name>
</gene>
<dbReference type="Pfam" id="PF00903">
    <property type="entry name" value="Glyoxalase"/>
    <property type="match status" value="1"/>
</dbReference>
<dbReference type="SUPFAM" id="SSF54593">
    <property type="entry name" value="Glyoxalase/Bleomycin resistance protein/Dihydroxybiphenyl dioxygenase"/>
    <property type="match status" value="1"/>
</dbReference>
<accession>A0ABM7LP86</accession>
<dbReference type="InterPro" id="IPR004360">
    <property type="entry name" value="Glyas_Fos-R_dOase_dom"/>
</dbReference>
<organism evidence="2 3">
    <name type="scientific">Actinoplanes ianthinogenes</name>
    <dbReference type="NCBI Taxonomy" id="122358"/>
    <lineage>
        <taxon>Bacteria</taxon>
        <taxon>Bacillati</taxon>
        <taxon>Actinomycetota</taxon>
        <taxon>Actinomycetes</taxon>
        <taxon>Micromonosporales</taxon>
        <taxon>Micromonosporaceae</taxon>
        <taxon>Actinoplanes</taxon>
    </lineage>
</organism>
<evidence type="ECO:0000259" key="1">
    <source>
        <dbReference type="Pfam" id="PF00903"/>
    </source>
</evidence>
<keyword evidence="3" id="KW-1185">Reference proteome</keyword>
<evidence type="ECO:0000313" key="3">
    <source>
        <dbReference type="Proteomes" id="UP000676967"/>
    </source>
</evidence>
<sequence length="150" mass="16378">MDYRLELIAVPVSDVDRAKRFYRRLGWREDLDYVCGDDFRVVHFTPPGSSCSIVFGVGIGTARPGTLENVHLIVRDIEEARAELLARGVEVSEIFHDADGVFHHAGTTKRAAGLYPGRSSYGSFASFGDPDGNGYLLQEVSERAASSVAA</sequence>
<proteinExistence type="predicted"/>
<dbReference type="Proteomes" id="UP000676967">
    <property type="component" value="Chromosome"/>
</dbReference>
<dbReference type="Gene3D" id="3.10.180.10">
    <property type="entry name" value="2,3-Dihydroxybiphenyl 1,2-Dioxygenase, domain 1"/>
    <property type="match status" value="1"/>
</dbReference>
<protein>
    <recommendedName>
        <fullName evidence="1">Glyoxalase/fosfomycin resistance/dioxygenase domain-containing protein</fullName>
    </recommendedName>
</protein>
<dbReference type="RefSeq" id="WP_189332608.1">
    <property type="nucleotide sequence ID" value="NZ_AP023356.1"/>
</dbReference>
<reference evidence="2 3" key="1">
    <citation type="submission" date="2020-08" db="EMBL/GenBank/DDBJ databases">
        <title>Whole genome shotgun sequence of Actinoplanes ianthinogenes NBRC 13996.</title>
        <authorList>
            <person name="Komaki H."/>
            <person name="Tamura T."/>
        </authorList>
    </citation>
    <scope>NUCLEOTIDE SEQUENCE [LARGE SCALE GENOMIC DNA]</scope>
    <source>
        <strain evidence="2 3">NBRC 13996</strain>
    </source>
</reference>
<feature type="domain" description="Glyoxalase/fosfomycin resistance/dioxygenase" evidence="1">
    <location>
        <begin position="6"/>
        <end position="133"/>
    </location>
</feature>
<dbReference type="EMBL" id="AP023356">
    <property type="protein sequence ID" value="BCJ41014.1"/>
    <property type="molecule type" value="Genomic_DNA"/>
</dbReference>